<dbReference type="Pfam" id="PF08002">
    <property type="entry name" value="DUF1697"/>
    <property type="match status" value="1"/>
</dbReference>
<dbReference type="PATRIC" id="fig|1300343.5.peg.946"/>
<dbReference type="OrthoDB" id="9806494at2"/>
<proteinExistence type="predicted"/>
<accession>A0A0A2GXA4</accession>
<dbReference type="RefSeq" id="WP_035326955.1">
    <property type="nucleotide sequence ID" value="NZ_CP015125.1"/>
</dbReference>
<reference evidence="1 2" key="1">
    <citation type="submission" date="2014-10" db="EMBL/GenBank/DDBJ databases">
        <title>Draft genome sequence of the proteorhodopsin-containing marine bacterium Dokdonia donghaensis.</title>
        <authorList>
            <person name="Gomez-Consarnau L."/>
            <person name="Gonzalez J.M."/>
            <person name="Riedel T."/>
            <person name="Jaenicke S."/>
            <person name="Wagner-Doebler I."/>
            <person name="Fuhrman J.A."/>
        </authorList>
    </citation>
    <scope>NUCLEOTIDE SEQUENCE [LARGE SCALE GENOMIC DNA]</scope>
    <source>
        <strain evidence="1 2">DSW-1</strain>
    </source>
</reference>
<protein>
    <recommendedName>
        <fullName evidence="3">DUF1697 domain-containing protein</fullName>
    </recommendedName>
</protein>
<dbReference type="AlphaFoldDB" id="A0A0A2GXA4"/>
<dbReference type="Gene3D" id="3.30.70.1280">
    <property type="entry name" value="SP0830-like domains"/>
    <property type="match status" value="1"/>
</dbReference>
<dbReference type="Proteomes" id="UP000030140">
    <property type="component" value="Unassembled WGS sequence"/>
</dbReference>
<dbReference type="SUPFAM" id="SSF160379">
    <property type="entry name" value="SP0830-like"/>
    <property type="match status" value="1"/>
</dbReference>
<sequence length="176" mass="19827">MNTYICLLRGINVGGHKKIKMAELKTLFTSLGYNDVVTYIQSGNIIFKSHETSIDEITAVIKKAITDAYGFEVPVFVLTRKMLTQVYESYALSPEHLASSYFTLLHTVPSTEDRALVNNLELPNEHFVATENCVYLYPEKGYGKAKATNTFFEKRLNVVATTRNYKTIVKLLALSS</sequence>
<keyword evidence="2" id="KW-1185">Reference proteome</keyword>
<organism evidence="1 2">
    <name type="scientific">Dokdonia donghaensis DSW-1</name>
    <dbReference type="NCBI Taxonomy" id="1300343"/>
    <lineage>
        <taxon>Bacteria</taxon>
        <taxon>Pseudomonadati</taxon>
        <taxon>Bacteroidota</taxon>
        <taxon>Flavobacteriia</taxon>
        <taxon>Flavobacteriales</taxon>
        <taxon>Flavobacteriaceae</taxon>
        <taxon>Dokdonia</taxon>
    </lineage>
</organism>
<gene>
    <name evidence="1" type="ORF">NV36_10310</name>
</gene>
<evidence type="ECO:0000313" key="2">
    <source>
        <dbReference type="Proteomes" id="UP000030140"/>
    </source>
</evidence>
<evidence type="ECO:0000313" key="1">
    <source>
        <dbReference type="EMBL" id="KGO07188.1"/>
    </source>
</evidence>
<comment type="caution">
    <text evidence="1">The sequence shown here is derived from an EMBL/GenBank/DDBJ whole genome shotgun (WGS) entry which is preliminary data.</text>
</comment>
<dbReference type="KEGG" id="ddo:I597_0935"/>
<dbReference type="PIRSF" id="PIRSF008502">
    <property type="entry name" value="UCP008502"/>
    <property type="match status" value="1"/>
</dbReference>
<name>A0A0A2GXA4_9FLAO</name>
<dbReference type="EMBL" id="JSAQ01000001">
    <property type="protein sequence ID" value="KGO07188.1"/>
    <property type="molecule type" value="Genomic_DNA"/>
</dbReference>
<evidence type="ECO:0008006" key="3">
    <source>
        <dbReference type="Google" id="ProtNLM"/>
    </source>
</evidence>
<dbReference type="PANTHER" id="PTHR36439:SF1">
    <property type="entry name" value="DUF1697 DOMAIN-CONTAINING PROTEIN"/>
    <property type="match status" value="1"/>
</dbReference>
<dbReference type="InterPro" id="IPR012545">
    <property type="entry name" value="DUF1697"/>
</dbReference>
<dbReference type="PANTHER" id="PTHR36439">
    <property type="entry name" value="BLL4334 PROTEIN"/>
    <property type="match status" value="1"/>
</dbReference>